<dbReference type="AlphaFoldDB" id="A0A178WDH7"/>
<protein>
    <submittedName>
        <fullName evidence="1">Uncharacterized protein</fullName>
    </submittedName>
</protein>
<sequence>MKATTTSQQRRVNSTRLKFPTTLRSSLWMKSLRRSLQLISTASPPMSRSLV</sequence>
<reference evidence="2" key="1">
    <citation type="journal article" date="2016" name="Proc. Natl. Acad. Sci. U.S.A.">
        <title>Chromosome-level assembly of Arabidopsis thaliana Ler reveals the extent of translocation and inversion polymorphisms.</title>
        <authorList>
            <person name="Zapata L."/>
            <person name="Ding J."/>
            <person name="Willing E.M."/>
            <person name="Hartwig B."/>
            <person name="Bezdan D."/>
            <person name="Jiao W.B."/>
            <person name="Patel V."/>
            <person name="Velikkakam James G."/>
            <person name="Koornneef M."/>
            <person name="Ossowski S."/>
            <person name="Schneeberger K."/>
        </authorList>
    </citation>
    <scope>NUCLEOTIDE SEQUENCE [LARGE SCALE GENOMIC DNA]</scope>
    <source>
        <strain evidence="2">cv. Landsberg erecta</strain>
    </source>
</reference>
<dbReference type="Proteomes" id="UP000078284">
    <property type="component" value="Chromosome 1"/>
</dbReference>
<gene>
    <name evidence="1" type="ordered locus">AXX17_At1g13570</name>
</gene>
<name>A0A178WDH7_ARATH</name>
<evidence type="ECO:0000313" key="2">
    <source>
        <dbReference type="Proteomes" id="UP000078284"/>
    </source>
</evidence>
<dbReference type="EMBL" id="LUHQ01000001">
    <property type="protein sequence ID" value="OAP16467.1"/>
    <property type="molecule type" value="Genomic_DNA"/>
</dbReference>
<organism evidence="1 2">
    <name type="scientific">Arabidopsis thaliana</name>
    <name type="common">Mouse-ear cress</name>
    <dbReference type="NCBI Taxonomy" id="3702"/>
    <lineage>
        <taxon>Eukaryota</taxon>
        <taxon>Viridiplantae</taxon>
        <taxon>Streptophyta</taxon>
        <taxon>Embryophyta</taxon>
        <taxon>Tracheophyta</taxon>
        <taxon>Spermatophyta</taxon>
        <taxon>Magnoliopsida</taxon>
        <taxon>eudicotyledons</taxon>
        <taxon>Gunneridae</taxon>
        <taxon>Pentapetalae</taxon>
        <taxon>rosids</taxon>
        <taxon>malvids</taxon>
        <taxon>Brassicales</taxon>
        <taxon>Brassicaceae</taxon>
        <taxon>Camelineae</taxon>
        <taxon>Arabidopsis</taxon>
    </lineage>
</organism>
<proteinExistence type="predicted"/>
<comment type="caution">
    <text evidence="1">The sequence shown here is derived from an EMBL/GenBank/DDBJ whole genome shotgun (WGS) entry which is preliminary data.</text>
</comment>
<accession>A0A178WDH7</accession>
<evidence type="ECO:0000313" key="1">
    <source>
        <dbReference type="EMBL" id="OAP16467.1"/>
    </source>
</evidence>